<dbReference type="PROSITE" id="PS51257">
    <property type="entry name" value="PROKAR_LIPOPROTEIN"/>
    <property type="match status" value="1"/>
</dbReference>
<proteinExistence type="predicted"/>
<keyword evidence="3" id="KW-1185">Reference proteome</keyword>
<feature type="chain" id="PRO_5045416202" description="Lipoprotein" evidence="1">
    <location>
        <begin position="26"/>
        <end position="139"/>
    </location>
</feature>
<feature type="signal peptide" evidence="1">
    <location>
        <begin position="1"/>
        <end position="25"/>
    </location>
</feature>
<reference evidence="3" key="1">
    <citation type="journal article" date="2019" name="Int. J. Syst. Evol. Microbiol.">
        <title>The Global Catalogue of Microorganisms (GCM) 10K type strain sequencing project: providing services to taxonomists for standard genome sequencing and annotation.</title>
        <authorList>
            <consortium name="The Broad Institute Genomics Platform"/>
            <consortium name="The Broad Institute Genome Sequencing Center for Infectious Disease"/>
            <person name="Wu L."/>
            <person name="Ma J."/>
        </authorList>
    </citation>
    <scope>NUCLEOTIDE SEQUENCE [LARGE SCALE GENOMIC DNA]</scope>
    <source>
        <strain evidence="3">KCTC 52640</strain>
    </source>
</reference>
<comment type="caution">
    <text evidence="2">The sequence shown here is derived from an EMBL/GenBank/DDBJ whole genome shotgun (WGS) entry which is preliminary data.</text>
</comment>
<evidence type="ECO:0000313" key="2">
    <source>
        <dbReference type="EMBL" id="MFC3105446.1"/>
    </source>
</evidence>
<gene>
    <name evidence="2" type="ORF">ACFOSU_16345</name>
</gene>
<evidence type="ECO:0000256" key="1">
    <source>
        <dbReference type="SAM" id="SignalP"/>
    </source>
</evidence>
<keyword evidence="1" id="KW-0732">Signal</keyword>
<dbReference type="RefSeq" id="WP_353250978.1">
    <property type="nucleotide sequence ID" value="NZ_JBHRSS010000008.1"/>
</dbReference>
<dbReference type="Proteomes" id="UP001595462">
    <property type="component" value="Unassembled WGS sequence"/>
</dbReference>
<accession>A0ABV7EU37</accession>
<organism evidence="2 3">
    <name type="scientific">Salinisphaera aquimarina</name>
    <dbReference type="NCBI Taxonomy" id="2094031"/>
    <lineage>
        <taxon>Bacteria</taxon>
        <taxon>Pseudomonadati</taxon>
        <taxon>Pseudomonadota</taxon>
        <taxon>Gammaproteobacteria</taxon>
        <taxon>Salinisphaerales</taxon>
        <taxon>Salinisphaeraceae</taxon>
        <taxon>Salinisphaera</taxon>
    </lineage>
</organism>
<sequence length="139" mass="15684">MSHFRSSTLRTALPMALMLCITMVAGCGSDVGPSADTVRLDVLDRLNQRFHGLLDIDQFTVDHRNQLSENRIQFHATASYKLNVEQIQHAQQANRVLPGYNAALDRARRSAGTTEPMILLYRRAGDELWQLSRIQPGHQ</sequence>
<name>A0ABV7EU37_9GAMM</name>
<evidence type="ECO:0008006" key="4">
    <source>
        <dbReference type="Google" id="ProtNLM"/>
    </source>
</evidence>
<dbReference type="EMBL" id="JBHRSS010000008">
    <property type="protein sequence ID" value="MFC3105446.1"/>
    <property type="molecule type" value="Genomic_DNA"/>
</dbReference>
<protein>
    <recommendedName>
        <fullName evidence="4">Lipoprotein</fullName>
    </recommendedName>
</protein>
<evidence type="ECO:0000313" key="3">
    <source>
        <dbReference type="Proteomes" id="UP001595462"/>
    </source>
</evidence>